<accession>A0A0D9QMY0</accession>
<evidence type="ECO:0000256" key="4">
    <source>
        <dbReference type="SAM" id="MobiDB-lite"/>
    </source>
</evidence>
<feature type="region of interest" description="Disordered" evidence="4">
    <location>
        <begin position="1"/>
        <end position="34"/>
    </location>
</feature>
<dbReference type="Pfam" id="PF00505">
    <property type="entry name" value="HMG_box"/>
    <property type="match status" value="1"/>
</dbReference>
<dbReference type="FunFam" id="1.10.30.10:FF:000037">
    <property type="entry name" value="High mobility group protein B2"/>
    <property type="match status" value="1"/>
</dbReference>
<evidence type="ECO:0000256" key="3">
    <source>
        <dbReference type="PROSITE-ProRule" id="PRU00267"/>
    </source>
</evidence>
<dbReference type="SMART" id="SM00398">
    <property type="entry name" value="HMG"/>
    <property type="match status" value="1"/>
</dbReference>
<dbReference type="Gene3D" id="1.10.30.10">
    <property type="entry name" value="High mobility group box domain"/>
    <property type="match status" value="1"/>
</dbReference>
<keyword evidence="1 3" id="KW-0238">DNA-binding</keyword>
<feature type="domain" description="HMG box" evidence="5">
    <location>
        <begin position="31"/>
        <end position="101"/>
    </location>
</feature>
<organism evidence="6 7">
    <name type="scientific">Plasmodium fragile</name>
    <dbReference type="NCBI Taxonomy" id="5857"/>
    <lineage>
        <taxon>Eukaryota</taxon>
        <taxon>Sar</taxon>
        <taxon>Alveolata</taxon>
        <taxon>Apicomplexa</taxon>
        <taxon>Aconoidasida</taxon>
        <taxon>Haemosporida</taxon>
        <taxon>Plasmodiidae</taxon>
        <taxon>Plasmodium</taxon>
        <taxon>Plasmodium (Plasmodium)</taxon>
    </lineage>
</organism>
<dbReference type="Proteomes" id="UP000054561">
    <property type="component" value="Unassembled WGS sequence"/>
</dbReference>
<dbReference type="PROSITE" id="PS50118">
    <property type="entry name" value="HMG_BOX_2"/>
    <property type="match status" value="1"/>
</dbReference>
<dbReference type="GO" id="GO:0005634">
    <property type="term" value="C:nucleus"/>
    <property type="evidence" value="ECO:0007669"/>
    <property type="project" value="UniProtKB-UniRule"/>
</dbReference>
<evidence type="ECO:0000259" key="5">
    <source>
        <dbReference type="PROSITE" id="PS50118"/>
    </source>
</evidence>
<dbReference type="SUPFAM" id="SSF47095">
    <property type="entry name" value="HMG-box"/>
    <property type="match status" value="1"/>
</dbReference>
<dbReference type="InterPro" id="IPR050342">
    <property type="entry name" value="HMGB"/>
</dbReference>
<dbReference type="RefSeq" id="XP_012335121.1">
    <property type="nucleotide sequence ID" value="XM_012479698.1"/>
</dbReference>
<dbReference type="PANTHER" id="PTHR48112">
    <property type="entry name" value="HIGH MOBILITY GROUP PROTEIN DSP1"/>
    <property type="match status" value="1"/>
</dbReference>
<dbReference type="InterPro" id="IPR009071">
    <property type="entry name" value="HMG_box_dom"/>
</dbReference>
<dbReference type="VEuPathDB" id="PlasmoDB:AK88_02064"/>
<evidence type="ECO:0000313" key="6">
    <source>
        <dbReference type="EMBL" id="KJP88283.1"/>
    </source>
</evidence>
<dbReference type="InterPro" id="IPR036910">
    <property type="entry name" value="HMG_box_dom_sf"/>
</dbReference>
<dbReference type="AlphaFoldDB" id="A0A0D9QMY0"/>
<dbReference type="PANTHER" id="PTHR48112:SF22">
    <property type="entry name" value="MITOCHONDRIAL TRANSCRIPTION FACTOR A, ISOFORM B"/>
    <property type="match status" value="1"/>
</dbReference>
<sequence length="107" mass="12597">MDPMKKFNGMKNMGGKEVRKRRKNKKDPHAPKRSLSAYMFFAKEKRAEIISRDPDLSKDVATVGKMIGEAWNKLDEREKAPYEKKAQEDKVRYEREKVEYAKTKMKA</sequence>
<dbReference type="OrthoDB" id="1919336at2759"/>
<keyword evidence="7" id="KW-1185">Reference proteome</keyword>
<evidence type="ECO:0000256" key="2">
    <source>
        <dbReference type="ARBA" id="ARBA00023242"/>
    </source>
</evidence>
<feature type="DNA-binding region" description="HMG box" evidence="3">
    <location>
        <begin position="31"/>
        <end position="101"/>
    </location>
</feature>
<dbReference type="GO" id="GO:0003677">
    <property type="term" value="F:DNA binding"/>
    <property type="evidence" value="ECO:0007669"/>
    <property type="project" value="UniProtKB-UniRule"/>
</dbReference>
<dbReference type="GeneID" id="24267378"/>
<reference evidence="6 7" key="1">
    <citation type="submission" date="2014-03" db="EMBL/GenBank/DDBJ databases">
        <title>The Genome Sequence of Plasmodium fragile nilgiri.</title>
        <authorList>
            <consortium name="The Broad Institute Genomics Platform"/>
            <consortium name="The Broad Institute Genome Sequencing Center for Infectious Disease"/>
            <person name="Neafsey D."/>
            <person name="Duraisingh M."/>
            <person name="Young S.K."/>
            <person name="Zeng Q."/>
            <person name="Gargeya S."/>
            <person name="Abouelleil A."/>
            <person name="Alvarado L."/>
            <person name="Chapman S.B."/>
            <person name="Gainer-Dewar J."/>
            <person name="Goldberg J."/>
            <person name="Griggs A."/>
            <person name="Gujja S."/>
            <person name="Hansen M."/>
            <person name="Howarth C."/>
            <person name="Imamovic A."/>
            <person name="Larimer J."/>
            <person name="Pearson M."/>
            <person name="Poon T.W."/>
            <person name="Priest M."/>
            <person name="Roberts A."/>
            <person name="Saif S."/>
            <person name="Shea T."/>
            <person name="Sykes S."/>
            <person name="Wortman J."/>
            <person name="Nusbaum C."/>
            <person name="Birren B."/>
        </authorList>
    </citation>
    <scope>NUCLEOTIDE SEQUENCE [LARGE SCALE GENOMIC DNA]</scope>
    <source>
        <strain evidence="7">nilgiri</strain>
    </source>
</reference>
<gene>
    <name evidence="6" type="ORF">AK88_02064</name>
</gene>
<name>A0A0D9QMY0_PLAFR</name>
<evidence type="ECO:0000313" key="7">
    <source>
        <dbReference type="Proteomes" id="UP000054561"/>
    </source>
</evidence>
<dbReference type="EMBL" id="KQ001663">
    <property type="protein sequence ID" value="KJP88283.1"/>
    <property type="molecule type" value="Genomic_DNA"/>
</dbReference>
<dbReference type="OMA" id="MKNMGGK"/>
<proteinExistence type="predicted"/>
<protein>
    <recommendedName>
        <fullName evidence="5">HMG box domain-containing protein</fullName>
    </recommendedName>
</protein>
<evidence type="ECO:0000256" key="1">
    <source>
        <dbReference type="ARBA" id="ARBA00023125"/>
    </source>
</evidence>
<feature type="compositionally biased region" description="Low complexity" evidence="4">
    <location>
        <begin position="1"/>
        <end position="15"/>
    </location>
</feature>
<keyword evidence="2 3" id="KW-0539">Nucleus</keyword>